<feature type="transmembrane region" description="Helical" evidence="8">
    <location>
        <begin position="473"/>
        <end position="494"/>
    </location>
</feature>
<dbReference type="Proteomes" id="UP000638981">
    <property type="component" value="Unassembled WGS sequence"/>
</dbReference>
<accession>A0A918TF53</accession>
<evidence type="ECO:0000256" key="7">
    <source>
        <dbReference type="ARBA" id="ARBA00023136"/>
    </source>
</evidence>
<dbReference type="GO" id="GO:0030001">
    <property type="term" value="P:metal ion transport"/>
    <property type="evidence" value="ECO:0007669"/>
    <property type="project" value="UniProtKB-ARBA"/>
</dbReference>
<dbReference type="PANTHER" id="PTHR32024:SF3">
    <property type="entry name" value="TRK SYSTEM POTASSIUM UPTAKE PROTEIN"/>
    <property type="match status" value="1"/>
</dbReference>
<evidence type="ECO:0000256" key="4">
    <source>
        <dbReference type="ARBA" id="ARBA00022692"/>
    </source>
</evidence>
<reference evidence="9" key="2">
    <citation type="submission" date="2020-09" db="EMBL/GenBank/DDBJ databases">
        <authorList>
            <person name="Sun Q."/>
            <person name="Kim S."/>
        </authorList>
    </citation>
    <scope>NUCLEOTIDE SEQUENCE</scope>
    <source>
        <strain evidence="9">KCTC 23310</strain>
    </source>
</reference>
<dbReference type="PANTHER" id="PTHR32024">
    <property type="entry name" value="TRK SYSTEM POTASSIUM UPTAKE PROTEIN TRKG-RELATED"/>
    <property type="match status" value="1"/>
</dbReference>
<evidence type="ECO:0000313" key="10">
    <source>
        <dbReference type="Proteomes" id="UP000638981"/>
    </source>
</evidence>
<feature type="transmembrane region" description="Helical" evidence="8">
    <location>
        <begin position="409"/>
        <end position="432"/>
    </location>
</feature>
<dbReference type="GO" id="GO:0008324">
    <property type="term" value="F:monoatomic cation transmembrane transporter activity"/>
    <property type="evidence" value="ECO:0007669"/>
    <property type="project" value="InterPro"/>
</dbReference>
<keyword evidence="6" id="KW-0406">Ion transport</keyword>
<feature type="transmembrane region" description="Helical" evidence="8">
    <location>
        <begin position="73"/>
        <end position="91"/>
    </location>
</feature>
<feature type="transmembrane region" description="Helical" evidence="8">
    <location>
        <begin position="134"/>
        <end position="162"/>
    </location>
</feature>
<feature type="transmembrane region" description="Helical" evidence="8">
    <location>
        <begin position="439"/>
        <end position="467"/>
    </location>
</feature>
<sequence length="500" mass="53512">MWMRRLSELPLLVVLPGLAALAMYLPALHAMTQRDHDIARPFFYGGTLGLVLTVLLALATMNRRADDRARADLFAFVLSFALLPLMLALPLHQALRDTTLLNAWFEMVSSLTTTGATVYEHGRLAPSLHLWRSLVGWLGGLFILVAALAILAPLNLGGVEVLSGRAPGRRQEETRLIDPGQRIALHLVAVLPVYVGLTFLLWVFLALLGESNLVALTHSMAILSTSGISPVGGLAGSSAGVPGEMVMALFLVYAITRQSLPGAGVPLRRRHLWQDRELRMALAIVLGLSVALMLRHTIAVLEENDTLAARGFFPALWGSVFTCLSFLTTTGFVSGDWDTARFWAGLSSPGLILAGLAMIGGGIATTAGGVKLLRVYALFRQGARELERSIHPNSVGGGGDRLLRRDGVYLAWVFFVLFGISIAVVVGLLTFLGRDFQPALMFTIGALANAGPLVAASGEVGITHAALGGAEKLVLALAMVVGRVETIALLALFASNRWRH</sequence>
<name>A0A918TF53_9RHOB</name>
<feature type="transmembrane region" description="Helical" evidence="8">
    <location>
        <begin position="342"/>
        <end position="364"/>
    </location>
</feature>
<feature type="transmembrane region" description="Helical" evidence="8">
    <location>
        <begin position="40"/>
        <end position="61"/>
    </location>
</feature>
<dbReference type="Pfam" id="PF02386">
    <property type="entry name" value="TrkH"/>
    <property type="match status" value="2"/>
</dbReference>
<feature type="transmembrane region" description="Helical" evidence="8">
    <location>
        <begin position="277"/>
        <end position="295"/>
    </location>
</feature>
<comment type="subcellular location">
    <subcellularLocation>
        <location evidence="1">Cell membrane</location>
        <topology evidence="1">Multi-pass membrane protein</topology>
    </subcellularLocation>
</comment>
<evidence type="ECO:0000256" key="5">
    <source>
        <dbReference type="ARBA" id="ARBA00022989"/>
    </source>
</evidence>
<keyword evidence="2" id="KW-0813">Transport</keyword>
<keyword evidence="3" id="KW-1003">Cell membrane</keyword>
<evidence type="ECO:0000256" key="3">
    <source>
        <dbReference type="ARBA" id="ARBA00022475"/>
    </source>
</evidence>
<comment type="caution">
    <text evidence="9">The sequence shown here is derived from an EMBL/GenBank/DDBJ whole genome shotgun (WGS) entry which is preliminary data.</text>
</comment>
<evidence type="ECO:0000256" key="2">
    <source>
        <dbReference type="ARBA" id="ARBA00022448"/>
    </source>
</evidence>
<feature type="transmembrane region" description="Helical" evidence="8">
    <location>
        <begin position="315"/>
        <end position="335"/>
    </location>
</feature>
<evidence type="ECO:0000256" key="8">
    <source>
        <dbReference type="SAM" id="Phobius"/>
    </source>
</evidence>
<keyword evidence="10" id="KW-1185">Reference proteome</keyword>
<keyword evidence="5 8" id="KW-1133">Transmembrane helix</keyword>
<dbReference type="AlphaFoldDB" id="A0A918TF53"/>
<keyword evidence="7 8" id="KW-0472">Membrane</keyword>
<evidence type="ECO:0000256" key="1">
    <source>
        <dbReference type="ARBA" id="ARBA00004651"/>
    </source>
</evidence>
<reference evidence="9" key="1">
    <citation type="journal article" date="2014" name="Int. J. Syst. Evol. Microbiol.">
        <title>Complete genome sequence of Corynebacterium casei LMG S-19264T (=DSM 44701T), isolated from a smear-ripened cheese.</title>
        <authorList>
            <consortium name="US DOE Joint Genome Institute (JGI-PGF)"/>
            <person name="Walter F."/>
            <person name="Albersmeier A."/>
            <person name="Kalinowski J."/>
            <person name="Ruckert C."/>
        </authorList>
    </citation>
    <scope>NUCLEOTIDE SEQUENCE</scope>
    <source>
        <strain evidence="9">KCTC 23310</strain>
    </source>
</reference>
<organism evidence="9 10">
    <name type="scientific">Neogemmobacter tilapiae</name>
    <dbReference type="NCBI Taxonomy" id="875041"/>
    <lineage>
        <taxon>Bacteria</taxon>
        <taxon>Pseudomonadati</taxon>
        <taxon>Pseudomonadota</taxon>
        <taxon>Alphaproteobacteria</taxon>
        <taxon>Rhodobacterales</taxon>
        <taxon>Paracoccaceae</taxon>
        <taxon>Neogemmobacter</taxon>
    </lineage>
</organism>
<feature type="transmembrane region" description="Helical" evidence="8">
    <location>
        <begin position="183"/>
        <end position="208"/>
    </location>
</feature>
<evidence type="ECO:0000313" key="9">
    <source>
        <dbReference type="EMBL" id="GHC45402.1"/>
    </source>
</evidence>
<evidence type="ECO:0000256" key="6">
    <source>
        <dbReference type="ARBA" id="ARBA00023065"/>
    </source>
</evidence>
<proteinExistence type="predicted"/>
<keyword evidence="4 8" id="KW-0812">Transmembrane</keyword>
<gene>
    <name evidence="9" type="primary">trkH1</name>
    <name evidence="9" type="ORF">GCM10007315_03500</name>
</gene>
<dbReference type="EMBL" id="BMYJ01000001">
    <property type="protein sequence ID" value="GHC45402.1"/>
    <property type="molecule type" value="Genomic_DNA"/>
</dbReference>
<dbReference type="GO" id="GO:0005886">
    <property type="term" value="C:plasma membrane"/>
    <property type="evidence" value="ECO:0007669"/>
    <property type="project" value="UniProtKB-SubCell"/>
</dbReference>
<feature type="transmembrane region" description="Helical" evidence="8">
    <location>
        <begin position="228"/>
        <end position="256"/>
    </location>
</feature>
<dbReference type="InterPro" id="IPR003445">
    <property type="entry name" value="Cat_transpt"/>
</dbReference>
<protein>
    <submittedName>
        <fullName evidence="9">Potassium transporter TrkH</fullName>
    </submittedName>
</protein>